<dbReference type="KEGG" id="sde:Sde_0190"/>
<proteinExistence type="predicted"/>
<evidence type="ECO:0000313" key="2">
    <source>
        <dbReference type="Proteomes" id="UP000001947"/>
    </source>
</evidence>
<reference evidence="1 2" key="1">
    <citation type="journal article" date="2008" name="PLoS Genet.">
        <title>Complete genome sequence of the complex carbohydrate-degrading marine bacterium, Saccharophagus degradans strain 2-40 T.</title>
        <authorList>
            <person name="Weiner R.M."/>
            <person name="Taylor L.E.II."/>
            <person name="Henrissat B."/>
            <person name="Hauser L."/>
            <person name="Land M."/>
            <person name="Coutinho P.M."/>
            <person name="Rancurel C."/>
            <person name="Saunders E.H."/>
            <person name="Longmire A.G."/>
            <person name="Zhang H."/>
            <person name="Bayer E.A."/>
            <person name="Gilbert H.J."/>
            <person name="Larimer F."/>
            <person name="Zhulin I.B."/>
            <person name="Ekborg N.A."/>
            <person name="Lamed R."/>
            <person name="Richardson P.M."/>
            <person name="Borovok I."/>
            <person name="Hutcheson S."/>
        </authorList>
    </citation>
    <scope>NUCLEOTIDE SEQUENCE [LARGE SCALE GENOMIC DNA]</scope>
    <source>
        <strain evidence="2">2-40 / ATCC 43961 / DSM 17024</strain>
    </source>
</reference>
<dbReference type="Proteomes" id="UP000001947">
    <property type="component" value="Chromosome"/>
</dbReference>
<accession>Q21PC5</accession>
<dbReference type="AlphaFoldDB" id="Q21PC5"/>
<dbReference type="EMBL" id="CP000282">
    <property type="protein sequence ID" value="ABD79454.1"/>
    <property type="molecule type" value="Genomic_DNA"/>
</dbReference>
<name>Q21PC5_SACD2</name>
<gene>
    <name evidence="1" type="ordered locus">Sde_0190</name>
</gene>
<organism evidence="1 2">
    <name type="scientific">Saccharophagus degradans (strain 2-40 / ATCC 43961 / DSM 17024)</name>
    <dbReference type="NCBI Taxonomy" id="203122"/>
    <lineage>
        <taxon>Bacteria</taxon>
        <taxon>Pseudomonadati</taxon>
        <taxon>Pseudomonadota</taxon>
        <taxon>Gammaproteobacteria</taxon>
        <taxon>Cellvibrionales</taxon>
        <taxon>Cellvibrionaceae</taxon>
        <taxon>Saccharophagus</taxon>
    </lineage>
</organism>
<dbReference type="HOGENOM" id="CLU_542769_0_0_6"/>
<evidence type="ECO:0000313" key="1">
    <source>
        <dbReference type="EMBL" id="ABD79454.1"/>
    </source>
</evidence>
<keyword evidence="2" id="KW-1185">Reference proteome</keyword>
<dbReference type="STRING" id="203122.Sde_0190"/>
<protein>
    <submittedName>
        <fullName evidence="1">Uncharacterized protein</fullName>
    </submittedName>
</protein>
<sequence length="502" mass="57533">MRECGRCESSKYRIRRVERGVPYCEKCYTHMFPLTSCCRCLAEARIFKFDEIKICRKCRNVSLNCARCKKGIDKASRRVGDSPLCGSCANVFYREETNNKSVYESVGGKNSEFKKLGVSTKFITCKHCGKHRKQSPSYNENGLCIECFERGCPHHDCPQCGNAVAGIGNSICSYCDRKNKVQARIILNVEMLEGEDFRERFLVAAKHILNKSSSVQLVGRVDRLASAFRFLEVRSKNAESVDQKLIMDSIEDEISRSYSTLANILCEAFFVEWNAEIESDIQESRRIQDIISRNDERATVVLKKYLDYLLCKGSKNYKKKTIRVYLRCAEAFLYSLCKSNTLLECSPESVRNFQLRNPGLRASLRVFFNFVEYFSGVRYASLSIRKTDEKKLDRLLREKCRVLSARIDKSSDLSERKALTAKMLSLLYGIPLGLVVNQTVDSFFVDGAKVYWRIDESIILIPQIVSSYLIESISSEKSRFVFWGDGKERPMSTASVNYWSTI</sequence>